<dbReference type="eggNOG" id="COG2067">
    <property type="taxonomic scope" value="Bacteria"/>
</dbReference>
<proteinExistence type="predicted"/>
<dbReference type="OrthoDB" id="654178at2"/>
<dbReference type="RefSeq" id="WP_009580987.1">
    <property type="nucleotide sequence ID" value="NZ_AMZN01000051.1"/>
</dbReference>
<keyword evidence="2" id="KW-1185">Reference proteome</keyword>
<dbReference type="PATRIC" id="fig|1237149.3.peg.3365"/>
<dbReference type="AlphaFoldDB" id="L8JQX8"/>
<accession>L8JQX8</accession>
<dbReference type="Proteomes" id="UP000011135">
    <property type="component" value="Unassembled WGS sequence"/>
</dbReference>
<evidence type="ECO:0000313" key="2">
    <source>
        <dbReference type="Proteomes" id="UP000011135"/>
    </source>
</evidence>
<dbReference type="STRING" id="1237149.C900_03604"/>
<dbReference type="EMBL" id="AMZN01000051">
    <property type="protein sequence ID" value="ELR70623.1"/>
    <property type="molecule type" value="Genomic_DNA"/>
</dbReference>
<protein>
    <submittedName>
        <fullName evidence="1">Uncharacterized protein</fullName>
    </submittedName>
</protein>
<comment type="caution">
    <text evidence="1">The sequence shown here is derived from an EMBL/GenBank/DDBJ whole genome shotgun (WGS) entry which is preliminary data.</text>
</comment>
<name>L8JQX8_9BACT</name>
<sequence length="302" mass="34219">MKRIIAVLSIALAGIVELVDAQSFYNFRTGRDVIASVGTGTSTYFGDLKDPGDYMDAKPNLNIGLQYFFHSRIAGRAELHWFRLQGDDSDSELTGKTRRNLSFRSDNFELDLIGIVNAFPQGARFYQRPQFNPYGFIGIGLLYFNPKGQVPQTDWNEDPLPDAGDYIALQPLRTEGVDYNRLAIVIPFGIGVKYKANPFINIGLEGGYRLTFTDYLDDVSTVYQLHSSIEDPLVQAMADRRHEIDLPPLGIDEGHIRGNPANNDGYFLFNIKIEYYLPENILSVNSKNRGKGPRRNIQRRRR</sequence>
<gene>
    <name evidence="1" type="ORF">C900_03604</name>
</gene>
<evidence type="ECO:0000313" key="1">
    <source>
        <dbReference type="EMBL" id="ELR70623.1"/>
    </source>
</evidence>
<reference evidence="1 2" key="1">
    <citation type="submission" date="2012-12" db="EMBL/GenBank/DDBJ databases">
        <title>Genome assembly of Fulvivirga imtechensis AK7.</title>
        <authorList>
            <person name="Nupur N."/>
            <person name="Khatri I."/>
            <person name="Kumar R."/>
            <person name="Subramanian S."/>
            <person name="Pinnaka A."/>
        </authorList>
    </citation>
    <scope>NUCLEOTIDE SEQUENCE [LARGE SCALE GENOMIC DNA]</scope>
    <source>
        <strain evidence="1 2">AK7</strain>
    </source>
</reference>
<organism evidence="1 2">
    <name type="scientific">Fulvivirga imtechensis AK7</name>
    <dbReference type="NCBI Taxonomy" id="1237149"/>
    <lineage>
        <taxon>Bacteria</taxon>
        <taxon>Pseudomonadati</taxon>
        <taxon>Bacteroidota</taxon>
        <taxon>Cytophagia</taxon>
        <taxon>Cytophagales</taxon>
        <taxon>Fulvivirgaceae</taxon>
        <taxon>Fulvivirga</taxon>
    </lineage>
</organism>